<dbReference type="STRING" id="28176.CF66_9046"/>
<evidence type="ECO:0000256" key="5">
    <source>
        <dbReference type="ARBA" id="ARBA00023186"/>
    </source>
</evidence>
<sequence>MMKNFYTRREKSRIEWACRRGMLELDIIITSFFENCFDELTQNEKRSFATLLEYSDPDLFSWIIGYSRSKNLEHALLVDKIISYNLNQGY</sequence>
<evidence type="ECO:0000256" key="4">
    <source>
        <dbReference type="ARBA" id="ARBA00022490"/>
    </source>
</evidence>
<gene>
    <name evidence="6" type="ORF">O1U_0614</name>
</gene>
<dbReference type="PANTHER" id="PTHR39585:SF1">
    <property type="entry name" value="FAD ASSEMBLY FACTOR SDHE"/>
    <property type="match status" value="1"/>
</dbReference>
<dbReference type="InterPro" id="IPR050531">
    <property type="entry name" value="SdhE_FAD_assembly_factor"/>
</dbReference>
<dbReference type="Gene3D" id="1.10.150.250">
    <property type="entry name" value="Flavinator of succinate dehydrogenase"/>
    <property type="match status" value="1"/>
</dbReference>
<evidence type="ECO:0000313" key="6">
    <source>
        <dbReference type="EMBL" id="EPE37314.1"/>
    </source>
</evidence>
<dbReference type="PATRIC" id="fig|1236703.3.peg.625"/>
<dbReference type="InterPro" id="IPR005631">
    <property type="entry name" value="SDH"/>
</dbReference>
<comment type="similarity">
    <text evidence="2">Belongs to the SdhE FAD assembly factor family.</text>
</comment>
<dbReference type="GO" id="GO:0005737">
    <property type="term" value="C:cytoplasm"/>
    <property type="evidence" value="ECO:0007669"/>
    <property type="project" value="UniProtKB-SubCell"/>
</dbReference>
<evidence type="ECO:0000256" key="2">
    <source>
        <dbReference type="ARBA" id="ARBA00008571"/>
    </source>
</evidence>
<keyword evidence="7" id="KW-1185">Reference proteome</keyword>
<keyword evidence="4" id="KW-0963">Cytoplasm</keyword>
<comment type="subcellular location">
    <subcellularLocation>
        <location evidence="1">Cytoplasm</location>
    </subcellularLocation>
</comment>
<dbReference type="PANTHER" id="PTHR39585">
    <property type="entry name" value="FAD ASSEMBLY FACTOR SDHE"/>
    <property type="match status" value="1"/>
</dbReference>
<dbReference type="GO" id="GO:0006105">
    <property type="term" value="P:succinate metabolic process"/>
    <property type="evidence" value="ECO:0007669"/>
    <property type="project" value="TreeGrafter"/>
</dbReference>
<evidence type="ECO:0000256" key="3">
    <source>
        <dbReference type="ARBA" id="ARBA00019418"/>
    </source>
</evidence>
<dbReference type="Pfam" id="PF03937">
    <property type="entry name" value="Sdh5"/>
    <property type="match status" value="1"/>
</dbReference>
<proteinExistence type="inferred from homology"/>
<dbReference type="SUPFAM" id="SSF109910">
    <property type="entry name" value="YgfY-like"/>
    <property type="match status" value="1"/>
</dbReference>
<comment type="caution">
    <text evidence="6">The sequence shown here is derived from an EMBL/GenBank/DDBJ whole genome shotgun (WGS) entry which is preliminary data.</text>
</comment>
<dbReference type="eggNOG" id="COG2938">
    <property type="taxonomic scope" value="Bacteria"/>
</dbReference>
<dbReference type="AlphaFoldDB" id="S3DJL0"/>
<dbReference type="InterPro" id="IPR036714">
    <property type="entry name" value="SDH_sf"/>
</dbReference>
<organism evidence="6 7">
    <name type="scientific">Candidatus Photodesmus katoptron Akat1</name>
    <dbReference type="NCBI Taxonomy" id="1236703"/>
    <lineage>
        <taxon>Bacteria</taxon>
        <taxon>Pseudomonadati</taxon>
        <taxon>Pseudomonadota</taxon>
        <taxon>Gammaproteobacteria</taxon>
        <taxon>Vibrionales</taxon>
        <taxon>Vibrionaceae</taxon>
        <taxon>Candidatus Photodesmus</taxon>
    </lineage>
</organism>
<accession>S3DJL0</accession>
<dbReference type="EMBL" id="AMSD01000002">
    <property type="protein sequence ID" value="EPE37314.1"/>
    <property type="molecule type" value="Genomic_DNA"/>
</dbReference>
<dbReference type="Proteomes" id="UP000053688">
    <property type="component" value="Unassembled WGS sequence"/>
</dbReference>
<protein>
    <recommendedName>
        <fullName evidence="3">FAD assembly factor SdhE</fullName>
    </recommendedName>
</protein>
<evidence type="ECO:0000256" key="1">
    <source>
        <dbReference type="ARBA" id="ARBA00004496"/>
    </source>
</evidence>
<reference evidence="6 7" key="1">
    <citation type="journal article" date="2014" name="Environ. Microbiol.">
        <title>Genomic signatures of obligate host dependence in the luminous bacterial symbiont of a vertebrate.</title>
        <authorList>
            <person name="Hendry T.A."/>
            <person name="de Wet J.R."/>
            <person name="Dunlap P.V."/>
        </authorList>
    </citation>
    <scope>NUCLEOTIDE SEQUENCE [LARGE SCALE GENOMIC DNA]</scope>
    <source>
        <strain evidence="6 7">Akat1</strain>
    </source>
</reference>
<keyword evidence="5" id="KW-0143">Chaperone</keyword>
<evidence type="ECO:0000313" key="7">
    <source>
        <dbReference type="Proteomes" id="UP000053688"/>
    </source>
</evidence>
<name>S3DJL0_9GAMM</name>